<dbReference type="Proteomes" id="UP000250235">
    <property type="component" value="Unassembled WGS sequence"/>
</dbReference>
<sequence>MSTRVNIPVARRGMVVVLLLRLGVRLRDIVRYCSLQLVLRARVIDWMTSVERRRSRCEGERQYRTLISLLGSLATMRRVVNYHSSWARQQQAVLFDASENPGPTAGRGFNPADGAPGGG</sequence>
<gene>
    <name evidence="2" type="ORF">F511_21016</name>
</gene>
<evidence type="ECO:0000256" key="1">
    <source>
        <dbReference type="SAM" id="MobiDB-lite"/>
    </source>
</evidence>
<dbReference type="AlphaFoldDB" id="A0A2Z7ATT8"/>
<name>A0A2Z7ATT8_9LAMI</name>
<accession>A0A2Z7ATT8</accession>
<reference evidence="2 3" key="1">
    <citation type="journal article" date="2015" name="Proc. Natl. Acad. Sci. U.S.A.">
        <title>The resurrection genome of Boea hygrometrica: A blueprint for survival of dehydration.</title>
        <authorList>
            <person name="Xiao L."/>
            <person name="Yang G."/>
            <person name="Zhang L."/>
            <person name="Yang X."/>
            <person name="Zhao S."/>
            <person name="Ji Z."/>
            <person name="Zhou Q."/>
            <person name="Hu M."/>
            <person name="Wang Y."/>
            <person name="Chen M."/>
            <person name="Xu Y."/>
            <person name="Jin H."/>
            <person name="Xiao X."/>
            <person name="Hu G."/>
            <person name="Bao F."/>
            <person name="Hu Y."/>
            <person name="Wan P."/>
            <person name="Li L."/>
            <person name="Deng X."/>
            <person name="Kuang T."/>
            <person name="Xiang C."/>
            <person name="Zhu J.K."/>
            <person name="Oliver M.J."/>
            <person name="He Y."/>
        </authorList>
    </citation>
    <scope>NUCLEOTIDE SEQUENCE [LARGE SCALE GENOMIC DNA]</scope>
    <source>
        <strain evidence="3">cv. XS01</strain>
    </source>
</reference>
<keyword evidence="3" id="KW-1185">Reference proteome</keyword>
<organism evidence="2 3">
    <name type="scientific">Dorcoceras hygrometricum</name>
    <dbReference type="NCBI Taxonomy" id="472368"/>
    <lineage>
        <taxon>Eukaryota</taxon>
        <taxon>Viridiplantae</taxon>
        <taxon>Streptophyta</taxon>
        <taxon>Embryophyta</taxon>
        <taxon>Tracheophyta</taxon>
        <taxon>Spermatophyta</taxon>
        <taxon>Magnoliopsida</taxon>
        <taxon>eudicotyledons</taxon>
        <taxon>Gunneridae</taxon>
        <taxon>Pentapetalae</taxon>
        <taxon>asterids</taxon>
        <taxon>lamiids</taxon>
        <taxon>Lamiales</taxon>
        <taxon>Gesneriaceae</taxon>
        <taxon>Didymocarpoideae</taxon>
        <taxon>Trichosporeae</taxon>
        <taxon>Loxocarpinae</taxon>
        <taxon>Dorcoceras</taxon>
    </lineage>
</organism>
<evidence type="ECO:0000313" key="2">
    <source>
        <dbReference type="EMBL" id="KZV24806.1"/>
    </source>
</evidence>
<feature type="region of interest" description="Disordered" evidence="1">
    <location>
        <begin position="97"/>
        <end position="119"/>
    </location>
</feature>
<proteinExistence type="predicted"/>
<protein>
    <submittedName>
        <fullName evidence="2">Uncharacterized protein</fullName>
    </submittedName>
</protein>
<evidence type="ECO:0000313" key="3">
    <source>
        <dbReference type="Proteomes" id="UP000250235"/>
    </source>
</evidence>
<dbReference type="EMBL" id="KV012512">
    <property type="protein sequence ID" value="KZV24806.1"/>
    <property type="molecule type" value="Genomic_DNA"/>
</dbReference>